<reference evidence="1" key="1">
    <citation type="submission" date="2019-04" db="EMBL/GenBank/DDBJ databases">
        <title>Friends and foes A comparative genomics study of 23 Aspergillus species from section Flavi.</title>
        <authorList>
            <consortium name="DOE Joint Genome Institute"/>
            <person name="Kjaerbolling I."/>
            <person name="Vesth T."/>
            <person name="Frisvad J.C."/>
            <person name="Nybo J.L."/>
            <person name="Theobald S."/>
            <person name="Kildgaard S."/>
            <person name="Isbrandt T."/>
            <person name="Kuo A."/>
            <person name="Sato A."/>
            <person name="Lyhne E.K."/>
            <person name="Kogle M.E."/>
            <person name="Wiebenga A."/>
            <person name="Kun R.S."/>
            <person name="Lubbers R.J."/>
            <person name="Makela M.R."/>
            <person name="Barry K."/>
            <person name="Chovatia M."/>
            <person name="Clum A."/>
            <person name="Daum C."/>
            <person name="Haridas S."/>
            <person name="He G."/>
            <person name="LaButti K."/>
            <person name="Lipzen A."/>
            <person name="Mondo S."/>
            <person name="Riley R."/>
            <person name="Salamov A."/>
            <person name="Simmons B.A."/>
            <person name="Magnuson J.K."/>
            <person name="Henrissat B."/>
            <person name="Mortensen U.H."/>
            <person name="Larsen T.O."/>
            <person name="Devries R.P."/>
            <person name="Grigoriev I.V."/>
            <person name="Machida M."/>
            <person name="Baker S.E."/>
            <person name="Andersen M.R."/>
        </authorList>
    </citation>
    <scope>NUCLEOTIDE SEQUENCE [LARGE SCALE GENOMIC DNA]</scope>
    <source>
        <strain evidence="1">CBS 121.62</strain>
    </source>
</reference>
<accession>A0A5N6HHH6</accession>
<organism evidence="1">
    <name type="scientific">Aspergillus flavus</name>
    <dbReference type="NCBI Taxonomy" id="5059"/>
    <lineage>
        <taxon>Eukaryota</taxon>
        <taxon>Fungi</taxon>
        <taxon>Dikarya</taxon>
        <taxon>Ascomycota</taxon>
        <taxon>Pezizomycotina</taxon>
        <taxon>Eurotiomycetes</taxon>
        <taxon>Eurotiomycetidae</taxon>
        <taxon>Eurotiales</taxon>
        <taxon>Aspergillaceae</taxon>
        <taxon>Aspergillus</taxon>
        <taxon>Aspergillus subgen. Circumdati</taxon>
    </lineage>
</organism>
<dbReference type="EMBL" id="ML734552">
    <property type="protein sequence ID" value="KAB8253179.1"/>
    <property type="molecule type" value="Genomic_DNA"/>
</dbReference>
<name>A0A5N6HHH6_ASPFL</name>
<dbReference type="VEuPathDB" id="FungiDB:AFLA_011708"/>
<sequence length="170" mass="18854">MKSDHTRRNRSLPEAPQLPFEGISMNGILYLTGLATLHLIQERSQRVQPKLLEEVDKVMKDFFGEGPDAASVKLESLRKSVLRGETHILWGDLAPFSMRPLIASITLWYSCKLDASLVLLLASSPEPDSMFEALKFLSKSIGGLPTMADILKTPSTDLPKRFAQAIKSSD</sequence>
<dbReference type="AlphaFoldDB" id="A0A5N6HHH6"/>
<evidence type="ECO:0000313" key="1">
    <source>
        <dbReference type="EMBL" id="KAB8253179.1"/>
    </source>
</evidence>
<proteinExistence type="predicted"/>
<protein>
    <submittedName>
        <fullName evidence="1">Uncharacterized protein</fullName>
    </submittedName>
</protein>
<dbReference type="VEuPathDB" id="FungiDB:F9C07_2257478"/>
<dbReference type="Proteomes" id="UP000325434">
    <property type="component" value="Unassembled WGS sequence"/>
</dbReference>
<gene>
    <name evidence="1" type="ORF">BDV35DRAFT_386743</name>
</gene>